<evidence type="ECO:0000256" key="7">
    <source>
        <dbReference type="ARBA" id="ARBA00022958"/>
    </source>
</evidence>
<dbReference type="NCBIfam" id="NF001454">
    <property type="entry name" value="PRK00315.1"/>
    <property type="match status" value="1"/>
</dbReference>
<dbReference type="HAMAP" id="MF_00276">
    <property type="entry name" value="KdpC"/>
    <property type="match status" value="1"/>
</dbReference>
<protein>
    <recommendedName>
        <fullName evidence="11">Potassium-transporting ATPase KdpC subunit</fullName>
    </recommendedName>
    <alternativeName>
        <fullName evidence="11">ATP phosphohydrolase [potassium-transporting] C chain</fullName>
    </alternativeName>
    <alternativeName>
        <fullName evidence="11">Potassium-binding and translocating subunit C</fullName>
    </alternativeName>
    <alternativeName>
        <fullName evidence="11">Potassium-translocating ATPase C chain</fullName>
    </alternativeName>
</protein>
<dbReference type="GO" id="GO:0008556">
    <property type="term" value="F:P-type potassium transmembrane transporter activity"/>
    <property type="evidence" value="ECO:0007669"/>
    <property type="project" value="InterPro"/>
</dbReference>
<keyword evidence="13" id="KW-1185">Reference proteome</keyword>
<evidence type="ECO:0000256" key="8">
    <source>
        <dbReference type="ARBA" id="ARBA00022989"/>
    </source>
</evidence>
<comment type="function">
    <text evidence="11">Part of the high-affinity ATP-driven potassium transport (or Kdp) system, which catalyzes the hydrolysis of ATP coupled with the electrogenic transport of potassium into the cytoplasm. This subunit acts as a catalytic chaperone that increases the ATP-binding affinity of the ATP-hydrolyzing subunit KdpB by the formation of a transient KdpB/KdpC/ATP ternary complex.</text>
</comment>
<proteinExistence type="inferred from homology"/>
<comment type="subcellular location">
    <subcellularLocation>
        <location evidence="11">Cell membrane</location>
        <topology evidence="11">Single-pass membrane protein</topology>
    </subcellularLocation>
</comment>
<accession>A0A395LFX8</accession>
<keyword evidence="9 11" id="KW-0406">Ion transport</keyword>
<evidence type="ECO:0000313" key="12">
    <source>
        <dbReference type="EMBL" id="RDS75692.1"/>
    </source>
</evidence>
<keyword evidence="3 11" id="KW-0633">Potassium transport</keyword>
<gene>
    <name evidence="11" type="primary">kdpC</name>
    <name evidence="12" type="ORF">DL238_13375</name>
</gene>
<dbReference type="PANTHER" id="PTHR30042">
    <property type="entry name" value="POTASSIUM-TRANSPORTING ATPASE C CHAIN"/>
    <property type="match status" value="1"/>
</dbReference>
<evidence type="ECO:0000256" key="3">
    <source>
        <dbReference type="ARBA" id="ARBA00022538"/>
    </source>
</evidence>
<name>A0A395LFX8_9SPHN</name>
<comment type="subunit">
    <text evidence="11">The system is composed of three essential subunits: KdpA, KdpB and KdpC.</text>
</comment>
<reference evidence="12 13" key="1">
    <citation type="submission" date="2018-07" db="EMBL/GenBank/DDBJ databases">
        <title>Erythrobacter nanhaiensis sp. nov., a novel member of the genus Erythrobacter isolated from the South China Sea.</title>
        <authorList>
            <person name="Chen X."/>
            <person name="Liu J."/>
        </authorList>
    </citation>
    <scope>NUCLEOTIDE SEQUENCE [LARGE SCALE GENOMIC DNA]</scope>
    <source>
        <strain evidence="12 13">S-5</strain>
    </source>
</reference>
<evidence type="ECO:0000256" key="2">
    <source>
        <dbReference type="ARBA" id="ARBA00022475"/>
    </source>
</evidence>
<keyword evidence="5 11" id="KW-0547">Nucleotide-binding</keyword>
<keyword evidence="4 11" id="KW-0812">Transmembrane</keyword>
<evidence type="ECO:0000256" key="6">
    <source>
        <dbReference type="ARBA" id="ARBA00022840"/>
    </source>
</evidence>
<evidence type="ECO:0000256" key="10">
    <source>
        <dbReference type="ARBA" id="ARBA00023136"/>
    </source>
</evidence>
<organism evidence="12 13">
    <name type="scientific">Alteriqipengyuania lutimaris</name>
    <dbReference type="NCBI Taxonomy" id="1538146"/>
    <lineage>
        <taxon>Bacteria</taxon>
        <taxon>Pseudomonadati</taxon>
        <taxon>Pseudomonadota</taxon>
        <taxon>Alphaproteobacteria</taxon>
        <taxon>Sphingomonadales</taxon>
        <taxon>Erythrobacteraceae</taxon>
        <taxon>Alteriqipengyuania</taxon>
    </lineage>
</organism>
<evidence type="ECO:0000313" key="13">
    <source>
        <dbReference type="Proteomes" id="UP000254101"/>
    </source>
</evidence>
<dbReference type="AlphaFoldDB" id="A0A395LFX8"/>
<keyword evidence="8 11" id="KW-1133">Transmembrane helix</keyword>
<dbReference type="Proteomes" id="UP000254101">
    <property type="component" value="Unassembled WGS sequence"/>
</dbReference>
<dbReference type="GO" id="GO:0005524">
    <property type="term" value="F:ATP binding"/>
    <property type="evidence" value="ECO:0007669"/>
    <property type="project" value="UniProtKB-UniRule"/>
</dbReference>
<keyword evidence="2 11" id="KW-1003">Cell membrane</keyword>
<evidence type="ECO:0000256" key="9">
    <source>
        <dbReference type="ARBA" id="ARBA00023065"/>
    </source>
</evidence>
<evidence type="ECO:0000256" key="1">
    <source>
        <dbReference type="ARBA" id="ARBA00022448"/>
    </source>
</evidence>
<dbReference type="Pfam" id="PF02669">
    <property type="entry name" value="KdpC"/>
    <property type="match status" value="1"/>
</dbReference>
<dbReference type="RefSeq" id="WP_115492959.1">
    <property type="nucleotide sequence ID" value="NZ_JACHWW010000002.1"/>
</dbReference>
<evidence type="ECO:0000256" key="11">
    <source>
        <dbReference type="HAMAP-Rule" id="MF_00276"/>
    </source>
</evidence>
<comment type="similarity">
    <text evidence="11">Belongs to the KdpC family.</text>
</comment>
<dbReference type="PANTHER" id="PTHR30042:SF2">
    <property type="entry name" value="POTASSIUM-TRANSPORTING ATPASE KDPC SUBUNIT"/>
    <property type="match status" value="1"/>
</dbReference>
<sequence>MNYLLPSLRLWLVTILVCVIGYAGLMLAFAQTVAPYQANGSILEVDGQAVGSELIAQDFSSPRYFWPRPSAADYDGMAAAGSNLSPTSADLAARAAETVARYGATAGNPVPADLVAASGGGLDPHISLDGALYQANRVAAARGLDPARVRDLIEQEAAAPGAIFAPERIVNVLQLNLALDRLEE</sequence>
<keyword evidence="10 11" id="KW-0472">Membrane</keyword>
<keyword evidence="6 11" id="KW-0067">ATP-binding</keyword>
<comment type="caution">
    <text evidence="12">The sequence shown here is derived from an EMBL/GenBank/DDBJ whole genome shotgun (WGS) entry which is preliminary data.</text>
</comment>
<evidence type="ECO:0000256" key="4">
    <source>
        <dbReference type="ARBA" id="ARBA00022692"/>
    </source>
</evidence>
<keyword evidence="7 11" id="KW-0630">Potassium</keyword>
<dbReference type="OrthoDB" id="9788285at2"/>
<dbReference type="InterPro" id="IPR003820">
    <property type="entry name" value="KdpC"/>
</dbReference>
<dbReference type="GO" id="GO:0005886">
    <property type="term" value="C:plasma membrane"/>
    <property type="evidence" value="ECO:0007669"/>
    <property type="project" value="UniProtKB-SubCell"/>
</dbReference>
<dbReference type="PIRSF" id="PIRSF001296">
    <property type="entry name" value="K_ATPase_KdpC"/>
    <property type="match status" value="1"/>
</dbReference>
<keyword evidence="1 11" id="KW-0813">Transport</keyword>
<evidence type="ECO:0000256" key="5">
    <source>
        <dbReference type="ARBA" id="ARBA00022741"/>
    </source>
</evidence>
<dbReference type="EMBL" id="QRBB01000002">
    <property type="protein sequence ID" value="RDS75692.1"/>
    <property type="molecule type" value="Genomic_DNA"/>
</dbReference>
<dbReference type="NCBIfam" id="TIGR00681">
    <property type="entry name" value="kdpC"/>
    <property type="match status" value="1"/>
</dbReference>